<evidence type="ECO:0000313" key="4">
    <source>
        <dbReference type="Proteomes" id="UP000663882"/>
    </source>
</evidence>
<sequence>MYLVAIVIVTCLSIANGQECHARFDQSIIGYCSSADKCQGTLLISDICGQQRCCISGQTLAASPVCITGGEFNAFYSTPRAGFLRRILNYAINQAEICYNCHAKAAFLAISAAMTNDFTSDEVTGTDAQFNDDDNKYGNDRPGDGSRFRRRSFFGLRGREMYQRLQTLIPQYQSVSKPESVAIVENGMKIAAQQWKNPNLLNGKHFSDPWSINLSHCIFHITIDEYRVDTIT</sequence>
<organism evidence="3 4">
    <name type="scientific">Rotaria sordida</name>
    <dbReference type="NCBI Taxonomy" id="392033"/>
    <lineage>
        <taxon>Eukaryota</taxon>
        <taxon>Metazoa</taxon>
        <taxon>Spiralia</taxon>
        <taxon>Gnathifera</taxon>
        <taxon>Rotifera</taxon>
        <taxon>Eurotatoria</taxon>
        <taxon>Bdelloidea</taxon>
        <taxon>Philodinida</taxon>
        <taxon>Philodinidae</taxon>
        <taxon>Rotaria</taxon>
    </lineage>
</organism>
<gene>
    <name evidence="3" type="ORF">RFH988_LOCUS18226</name>
</gene>
<keyword evidence="2" id="KW-0732">Signal</keyword>
<feature type="compositionally biased region" description="Basic and acidic residues" evidence="1">
    <location>
        <begin position="133"/>
        <end position="146"/>
    </location>
</feature>
<accession>A0A814MM61</accession>
<dbReference type="Gene3D" id="1.10.530.10">
    <property type="match status" value="1"/>
</dbReference>
<proteinExistence type="predicted"/>
<dbReference type="EMBL" id="CAJNOO010001014">
    <property type="protein sequence ID" value="CAF1079792.1"/>
    <property type="molecule type" value="Genomic_DNA"/>
</dbReference>
<evidence type="ECO:0000313" key="3">
    <source>
        <dbReference type="EMBL" id="CAF1079792.1"/>
    </source>
</evidence>
<evidence type="ECO:0000256" key="1">
    <source>
        <dbReference type="SAM" id="MobiDB-lite"/>
    </source>
</evidence>
<name>A0A814MM61_9BILA</name>
<reference evidence="3" key="1">
    <citation type="submission" date="2021-02" db="EMBL/GenBank/DDBJ databases">
        <authorList>
            <person name="Nowell W R."/>
        </authorList>
    </citation>
    <scope>NUCLEOTIDE SEQUENCE</scope>
</reference>
<protein>
    <submittedName>
        <fullName evidence="3">Uncharacterized protein</fullName>
    </submittedName>
</protein>
<dbReference type="AlphaFoldDB" id="A0A814MM61"/>
<comment type="caution">
    <text evidence="3">The sequence shown here is derived from an EMBL/GenBank/DDBJ whole genome shotgun (WGS) entry which is preliminary data.</text>
</comment>
<evidence type="ECO:0000256" key="2">
    <source>
        <dbReference type="SAM" id="SignalP"/>
    </source>
</evidence>
<feature type="region of interest" description="Disordered" evidence="1">
    <location>
        <begin position="125"/>
        <end position="146"/>
    </location>
</feature>
<feature type="chain" id="PRO_5032683546" evidence="2">
    <location>
        <begin position="18"/>
        <end position="232"/>
    </location>
</feature>
<feature type="signal peptide" evidence="2">
    <location>
        <begin position="1"/>
        <end position="17"/>
    </location>
</feature>
<dbReference type="Proteomes" id="UP000663882">
    <property type="component" value="Unassembled WGS sequence"/>
</dbReference>
<dbReference type="OrthoDB" id="10050286at2759"/>